<organism evidence="1 2">
    <name type="scientific">Caldibacillus debilis</name>
    <dbReference type="NCBI Taxonomy" id="301148"/>
    <lineage>
        <taxon>Bacteria</taxon>
        <taxon>Bacillati</taxon>
        <taxon>Bacillota</taxon>
        <taxon>Bacilli</taxon>
        <taxon>Bacillales</taxon>
        <taxon>Bacillaceae</taxon>
        <taxon>Caldibacillus</taxon>
    </lineage>
</organism>
<comment type="caution">
    <text evidence="1">The sequence shown here is derived from an EMBL/GenBank/DDBJ whole genome shotgun (WGS) entry which is preliminary data.</text>
</comment>
<dbReference type="EMBL" id="LQYT01000037">
    <property type="protein sequence ID" value="KYD19944.1"/>
    <property type="molecule type" value="Genomic_DNA"/>
</dbReference>
<dbReference type="AlphaFoldDB" id="A0A150M5Q9"/>
<proteinExistence type="predicted"/>
<gene>
    <name evidence="1" type="ORF">B4135_0843</name>
</gene>
<dbReference type="PIRSF" id="PIRSF038931">
    <property type="entry name" value="GerQ"/>
    <property type="match status" value="1"/>
</dbReference>
<dbReference type="STRING" id="301148.B4135_0843"/>
<reference evidence="1 2" key="1">
    <citation type="submission" date="2016-01" db="EMBL/GenBank/DDBJ databases">
        <title>Draft Genome Sequences of Seven Thermophilic Sporeformers Isolated from Foods.</title>
        <authorList>
            <person name="Berendsen E.M."/>
            <person name="Wells-Bennik M.H."/>
            <person name="Krawcyk A.O."/>
            <person name="De Jong A."/>
            <person name="Holsappel S."/>
            <person name="Eijlander R.T."/>
            <person name="Kuipers O.P."/>
        </authorList>
    </citation>
    <scope>NUCLEOTIDE SEQUENCE [LARGE SCALE GENOMIC DNA]</scope>
    <source>
        <strain evidence="1 2">B4135</strain>
    </source>
</reference>
<dbReference type="RefSeq" id="WP_061568723.1">
    <property type="nucleotide sequence ID" value="NZ_LQYT01000037.1"/>
</dbReference>
<dbReference type="NCBIfam" id="TIGR02728">
    <property type="entry name" value="spore_gerQ"/>
    <property type="match status" value="1"/>
</dbReference>
<dbReference type="PATRIC" id="fig|301148.3.peg.3218"/>
<dbReference type="Proteomes" id="UP000075683">
    <property type="component" value="Unassembled WGS sequence"/>
</dbReference>
<dbReference type="Pfam" id="PF09671">
    <property type="entry name" value="Spore_GerQ"/>
    <property type="match status" value="1"/>
</dbReference>
<dbReference type="OrthoDB" id="1643178at2"/>
<protein>
    <recommendedName>
        <fullName evidence="3">Spore coat protein GerQ</fullName>
    </recommendedName>
</protein>
<evidence type="ECO:0000313" key="2">
    <source>
        <dbReference type="Proteomes" id="UP000075683"/>
    </source>
</evidence>
<dbReference type="InterPro" id="IPR014099">
    <property type="entry name" value="Spore_coat_GerQ"/>
</dbReference>
<sequence>MSQSSNWSGNPWYYPGYFPYRQAVFPQSVAPSPYQAAQPYSHQQVPLSQQLPSGSAIQTPSTGAGAQQVPGMLPLEQSYIENILRLNRGKFITVYMTFENNVEWNAKIFRGIIEAAGRDHLIISDPETGKRYLLPMVYFNYAEFDEELNYYYPYSTPPLATYQPR</sequence>
<name>A0A150M5Q9_9BACI</name>
<accession>A0A150M5Q9</accession>
<evidence type="ECO:0000313" key="1">
    <source>
        <dbReference type="EMBL" id="KYD19944.1"/>
    </source>
</evidence>
<evidence type="ECO:0008006" key="3">
    <source>
        <dbReference type="Google" id="ProtNLM"/>
    </source>
</evidence>